<name>A0ACA9SZC6_9GLOM</name>
<feature type="non-terminal residue" evidence="1">
    <location>
        <position position="1"/>
    </location>
</feature>
<sequence>DLEEDSIEVEQKEIIQSIQDISFQESLSTDKENLTKNFELLPQVKLFSKEESEVWKFVDKQTRKCSQYSKIFKPTTSTTSIRNHLQHLHKFLLDQEKLNLGLKKHSAAIQAEKT</sequence>
<proteinExistence type="predicted"/>
<protein>
    <submittedName>
        <fullName evidence="1">11178_t:CDS:1</fullName>
    </submittedName>
</protein>
<dbReference type="EMBL" id="CAJVQC010178859">
    <property type="protein sequence ID" value="CAG8851899.1"/>
    <property type="molecule type" value="Genomic_DNA"/>
</dbReference>
<reference evidence="1" key="1">
    <citation type="submission" date="2021-06" db="EMBL/GenBank/DDBJ databases">
        <authorList>
            <person name="Kallberg Y."/>
            <person name="Tangrot J."/>
            <person name="Rosling A."/>
        </authorList>
    </citation>
    <scope>NUCLEOTIDE SEQUENCE</scope>
    <source>
        <strain evidence="1">MA461A</strain>
    </source>
</reference>
<keyword evidence="2" id="KW-1185">Reference proteome</keyword>
<gene>
    <name evidence="1" type="ORF">RPERSI_LOCUS36790</name>
</gene>
<evidence type="ECO:0000313" key="1">
    <source>
        <dbReference type="EMBL" id="CAG8851899.1"/>
    </source>
</evidence>
<evidence type="ECO:0000313" key="2">
    <source>
        <dbReference type="Proteomes" id="UP000789920"/>
    </source>
</evidence>
<organism evidence="1 2">
    <name type="scientific">Racocetra persica</name>
    <dbReference type="NCBI Taxonomy" id="160502"/>
    <lineage>
        <taxon>Eukaryota</taxon>
        <taxon>Fungi</taxon>
        <taxon>Fungi incertae sedis</taxon>
        <taxon>Mucoromycota</taxon>
        <taxon>Glomeromycotina</taxon>
        <taxon>Glomeromycetes</taxon>
        <taxon>Diversisporales</taxon>
        <taxon>Gigasporaceae</taxon>
        <taxon>Racocetra</taxon>
    </lineage>
</organism>
<dbReference type="Proteomes" id="UP000789920">
    <property type="component" value="Unassembled WGS sequence"/>
</dbReference>
<accession>A0ACA9SZC6</accession>
<comment type="caution">
    <text evidence="1">The sequence shown here is derived from an EMBL/GenBank/DDBJ whole genome shotgun (WGS) entry which is preliminary data.</text>
</comment>